<dbReference type="RefSeq" id="WP_121084573.1">
    <property type="nucleotide sequence ID" value="NZ_RBZU01000002.1"/>
</dbReference>
<keyword evidence="3" id="KW-1185">Reference proteome</keyword>
<evidence type="ECO:0000313" key="2">
    <source>
        <dbReference type="EMBL" id="RKP57522.1"/>
    </source>
</evidence>
<comment type="caution">
    <text evidence="2">The sequence shown here is derived from an EMBL/GenBank/DDBJ whole genome shotgun (WGS) entry which is preliminary data.</text>
</comment>
<accession>A0A494Y606</accession>
<dbReference type="InterPro" id="IPR036465">
    <property type="entry name" value="vWFA_dom_sf"/>
</dbReference>
<gene>
    <name evidence="2" type="ORF">D7S86_06050</name>
</gene>
<dbReference type="SMART" id="SM00327">
    <property type="entry name" value="VWA"/>
    <property type="match status" value="1"/>
</dbReference>
<proteinExistence type="predicted"/>
<dbReference type="SUPFAM" id="SSF53300">
    <property type="entry name" value="vWA-like"/>
    <property type="match status" value="1"/>
</dbReference>
<dbReference type="InterPro" id="IPR002035">
    <property type="entry name" value="VWF_A"/>
</dbReference>
<feature type="domain" description="VWFA" evidence="1">
    <location>
        <begin position="28"/>
        <end position="206"/>
    </location>
</feature>
<evidence type="ECO:0000259" key="1">
    <source>
        <dbReference type="PROSITE" id="PS50234"/>
    </source>
</evidence>
<reference evidence="2 3" key="1">
    <citation type="submission" date="2018-10" db="EMBL/GenBank/DDBJ databases">
        <title>Robbsia sp. DHC34, isolated from soil.</title>
        <authorList>
            <person name="Gao Z.-H."/>
            <person name="Qiu L.-H."/>
        </authorList>
    </citation>
    <scope>NUCLEOTIDE SEQUENCE [LARGE SCALE GENOMIC DNA]</scope>
    <source>
        <strain evidence="2 3">DHC34</strain>
    </source>
</reference>
<name>A0A494Y606_9BURK</name>
<dbReference type="Proteomes" id="UP000270342">
    <property type="component" value="Unassembled WGS sequence"/>
</dbReference>
<dbReference type="Gene3D" id="3.40.50.410">
    <property type="entry name" value="von Willebrand factor, type A domain"/>
    <property type="match status" value="1"/>
</dbReference>
<dbReference type="Pfam" id="PF00092">
    <property type="entry name" value="VWA"/>
    <property type="match status" value="1"/>
</dbReference>
<sequence>MNENDNPFAEQVAFGTDNFAENPEPRCPCVLLLDRSGSMEGEPIEQLNAGLEHFREELTADTLAGKRVETAIVTFGPPNVEVPFHTIEHFVPPALSAQGDTPLGAAVTLALDLLEARKAEYRANGIAFYRPWIFLLTDGEPTDDWRAAAARVAEGEANKKFAFFAVGIEGANMDVLRQLSVRTPLGLQGLKFRELFQWLSNSMRSVSQSAPGAEVRLQNPSGWALV</sequence>
<organism evidence="2 3">
    <name type="scientific">Pararobbsia silviterrae</name>
    <dbReference type="NCBI Taxonomy" id="1792498"/>
    <lineage>
        <taxon>Bacteria</taxon>
        <taxon>Pseudomonadati</taxon>
        <taxon>Pseudomonadota</taxon>
        <taxon>Betaproteobacteria</taxon>
        <taxon>Burkholderiales</taxon>
        <taxon>Burkholderiaceae</taxon>
        <taxon>Pararobbsia</taxon>
    </lineage>
</organism>
<evidence type="ECO:0000313" key="3">
    <source>
        <dbReference type="Proteomes" id="UP000270342"/>
    </source>
</evidence>
<protein>
    <submittedName>
        <fullName evidence="2">VWA domain-containing protein</fullName>
    </submittedName>
</protein>
<dbReference type="OrthoDB" id="9806395at2"/>
<dbReference type="EMBL" id="RBZU01000002">
    <property type="protein sequence ID" value="RKP57522.1"/>
    <property type="molecule type" value="Genomic_DNA"/>
</dbReference>
<dbReference type="AlphaFoldDB" id="A0A494Y606"/>
<dbReference type="PIRSF" id="PIRSF020634">
    <property type="entry name" value="TerY_vWA"/>
    <property type="match status" value="1"/>
</dbReference>
<dbReference type="InterPro" id="IPR011392">
    <property type="entry name" value="Tellurite-R_TerY"/>
</dbReference>
<dbReference type="PROSITE" id="PS50234">
    <property type="entry name" value="VWFA"/>
    <property type="match status" value="1"/>
</dbReference>